<sequence>MPEPTMVATADDLHVGRIAMPAWQAAVERLATGSADGAGEEQLLQWRAAGILDEQSALAPDWERAIDAQARAKVALTLVARQYDVAFLTNLYACPEQECAVAVTVRATVGEGRRIDVVNPQAEVAWAPLPSIWPLLRRVLPPVDAMRADVAAVGESYPVEPTEAALAAADAAPTSVFVFAVDAASGASEEVAWYVADGVLHRLHARSRDLQQVAPGDVAAGLTAAVERLLGR</sequence>
<dbReference type="RefSeq" id="WP_143938521.1">
    <property type="nucleotide sequence ID" value="NZ_VKKG01000004.1"/>
</dbReference>
<accession>A0A553JZA1</accession>
<evidence type="ECO:0000313" key="2">
    <source>
        <dbReference type="Proteomes" id="UP000317638"/>
    </source>
</evidence>
<comment type="caution">
    <text evidence="1">The sequence shown here is derived from an EMBL/GenBank/DDBJ whole genome shotgun (WGS) entry which is preliminary data.</text>
</comment>
<dbReference type="AlphaFoldDB" id="A0A553JZA1"/>
<keyword evidence="2" id="KW-1185">Reference proteome</keyword>
<name>A0A553JZA1_9ACTN</name>
<protein>
    <recommendedName>
        <fullName evidence="3">ESX secretion-associated protein EspG</fullName>
    </recommendedName>
</protein>
<gene>
    <name evidence="1" type="ORF">FOJ82_10925</name>
</gene>
<proteinExistence type="predicted"/>
<reference evidence="1 2" key="1">
    <citation type="submission" date="2019-07" db="EMBL/GenBank/DDBJ databases">
        <authorList>
            <person name="Zhou L.-Y."/>
        </authorList>
    </citation>
    <scope>NUCLEOTIDE SEQUENCE [LARGE SCALE GENOMIC DNA]</scope>
    <source>
        <strain evidence="1 2">YIM 101269</strain>
    </source>
</reference>
<dbReference type="OrthoDB" id="3722284at2"/>
<dbReference type="EMBL" id="VKKG01000004">
    <property type="protein sequence ID" value="TRY17781.1"/>
    <property type="molecule type" value="Genomic_DNA"/>
</dbReference>
<evidence type="ECO:0000313" key="1">
    <source>
        <dbReference type="EMBL" id="TRY17781.1"/>
    </source>
</evidence>
<dbReference type="Proteomes" id="UP000317638">
    <property type="component" value="Unassembled WGS sequence"/>
</dbReference>
<evidence type="ECO:0008006" key="3">
    <source>
        <dbReference type="Google" id="ProtNLM"/>
    </source>
</evidence>
<organism evidence="1 2">
    <name type="scientific">Tessaracoccus rhinocerotis</name>
    <dbReference type="NCBI Taxonomy" id="1689449"/>
    <lineage>
        <taxon>Bacteria</taxon>
        <taxon>Bacillati</taxon>
        <taxon>Actinomycetota</taxon>
        <taxon>Actinomycetes</taxon>
        <taxon>Propionibacteriales</taxon>
        <taxon>Propionibacteriaceae</taxon>
        <taxon>Tessaracoccus</taxon>
    </lineage>
</organism>